<evidence type="ECO:0000313" key="1">
    <source>
        <dbReference type="EMBL" id="SLN38334.1"/>
    </source>
</evidence>
<organism evidence="1 2">
    <name type="scientific">Pseudooctadecabacter jejudonensis</name>
    <dbReference type="NCBI Taxonomy" id="1391910"/>
    <lineage>
        <taxon>Bacteria</taxon>
        <taxon>Pseudomonadati</taxon>
        <taxon>Pseudomonadota</taxon>
        <taxon>Alphaproteobacteria</taxon>
        <taxon>Rhodobacterales</taxon>
        <taxon>Paracoccaceae</taxon>
        <taxon>Pseudooctadecabacter</taxon>
    </lineage>
</organism>
<evidence type="ECO:0000313" key="2">
    <source>
        <dbReference type="Proteomes" id="UP000193623"/>
    </source>
</evidence>
<gene>
    <name evidence="1" type="ORF">PSJ8397_01882</name>
</gene>
<dbReference type="Gene3D" id="3.40.980.20">
    <property type="entry name" value="Four-carbon acid sugar kinase, nucleotide binding domain"/>
    <property type="match status" value="1"/>
</dbReference>
<dbReference type="SUPFAM" id="SSF142764">
    <property type="entry name" value="YgbK-like"/>
    <property type="match status" value="1"/>
</dbReference>
<reference evidence="1 2" key="1">
    <citation type="submission" date="2017-03" db="EMBL/GenBank/DDBJ databases">
        <authorList>
            <person name="Afonso C.L."/>
            <person name="Miller P.J."/>
            <person name="Scott M.A."/>
            <person name="Spackman E."/>
            <person name="Goraichik I."/>
            <person name="Dimitrov K.M."/>
            <person name="Suarez D.L."/>
            <person name="Swayne D.E."/>
        </authorList>
    </citation>
    <scope>NUCLEOTIDE SEQUENCE [LARGE SCALE GENOMIC DNA]</scope>
    <source>
        <strain evidence="1 2">CECT 8397</strain>
    </source>
</reference>
<name>A0A1Y5SIE8_9RHOB</name>
<sequence length="89" mass="8936">MPLLSGGSGIALGLPANDNATPATPAWDGIQGPGVVISGSCSRATRTQVATLLAQVAGFQIKAETAVAGGYDVEAMADWVLMQNTPPLV</sequence>
<accession>A0A1Y5SIE8</accession>
<protein>
    <submittedName>
        <fullName evidence="1">Uncharacterized protein</fullName>
    </submittedName>
</protein>
<dbReference type="InterPro" id="IPR042213">
    <property type="entry name" value="NBD_C_sf"/>
</dbReference>
<dbReference type="EMBL" id="FWFT01000003">
    <property type="protein sequence ID" value="SLN38334.1"/>
    <property type="molecule type" value="Genomic_DNA"/>
</dbReference>
<keyword evidence="2" id="KW-1185">Reference proteome</keyword>
<dbReference type="AlphaFoldDB" id="A0A1Y5SIE8"/>
<proteinExistence type="predicted"/>
<dbReference type="Proteomes" id="UP000193623">
    <property type="component" value="Unassembled WGS sequence"/>
</dbReference>